<accession>A0A135YQG3</accession>
<reference evidence="3 4" key="1">
    <citation type="submission" date="2016-02" db="EMBL/GenBank/DDBJ databases">
        <authorList>
            <person name="Wen L."/>
            <person name="He K."/>
            <person name="Yang H."/>
        </authorList>
    </citation>
    <scope>NUCLEOTIDE SEQUENCE [LARGE SCALE GENOMIC DNA]</scope>
    <source>
        <strain evidence="3 4">MJR8628A</strain>
    </source>
</reference>
<sequence length="517" mass="57331">MKKQMVLVLTATMLFSTLSSGAKADSRILNIMGNNRTETSAIAAKLSDDSSIEDYGKIKGNYVFANSKYFADALSAYNLVFDKNARLILIDNSTDIDKYINGANNAYIVGGTGAISSQMENKIRSRFKMVKRYGGSNRYITNSLILDDCNFTKLGIADGRNYPDALAASGYLRENGYGLKLVNGSNKYVLDSRYEGICTFGGVNSVKYAMGHRIAGKNRYETSQKINSMFSPKSAAMVYGEDFPDAMAALNVIFSNYQGNDKKPTAVVLSKGSLNNNDKQYLSKMSEVYLVGGRVKDVFKSNDKIDEKTNVSDKISKNPKPKPIEESGLIIESGTNNLPVKKLSYDKYMETFRDDLTDRERELAKRVNDYRESKGLARLPISKSLTKVARSHVWDQNNNYRPRTDSRGISGNFHGWSDNGPWKGVIYTGDHHYAELMWSKPSELSEYTGYGYEISAGGGFIRPKEALELWKHSSGHNAVIVGEGAWAGLTTMGVGIDGEYSNIWFGKDTDPAGYYSE</sequence>
<dbReference type="Pfam" id="PF04122">
    <property type="entry name" value="CW_binding_2"/>
    <property type="match status" value="3"/>
</dbReference>
<dbReference type="eggNOG" id="COG2247">
    <property type="taxonomic scope" value="Bacteria"/>
</dbReference>
<dbReference type="STRING" id="1261.HMPREF3195_01323"/>
<dbReference type="InterPro" id="IPR007253">
    <property type="entry name" value="Cell_wall-bd_2"/>
</dbReference>
<dbReference type="eggNOG" id="COG2340">
    <property type="taxonomic scope" value="Bacteria"/>
</dbReference>
<feature type="domain" description="SCP" evidence="2">
    <location>
        <begin position="366"/>
        <end position="496"/>
    </location>
</feature>
<dbReference type="Proteomes" id="UP000070326">
    <property type="component" value="Unassembled WGS sequence"/>
</dbReference>
<feature type="chain" id="PRO_5007468443" evidence="1">
    <location>
        <begin position="25"/>
        <end position="517"/>
    </location>
</feature>
<comment type="caution">
    <text evidence="3">The sequence shown here is derived from an EMBL/GenBank/DDBJ whole genome shotgun (WGS) entry which is preliminary data.</text>
</comment>
<dbReference type="RefSeq" id="WP_061101889.1">
    <property type="nucleotide sequence ID" value="NZ_JAWGSK010000004.1"/>
</dbReference>
<keyword evidence="1" id="KW-0732">Signal</keyword>
<gene>
    <name evidence="3" type="ORF">HMPREF3195_01323</name>
</gene>
<evidence type="ECO:0000256" key="1">
    <source>
        <dbReference type="SAM" id="SignalP"/>
    </source>
</evidence>
<protein>
    <submittedName>
        <fullName evidence="3">SCP-like protein</fullName>
    </submittedName>
</protein>
<dbReference type="Gene3D" id="3.40.33.10">
    <property type="entry name" value="CAP"/>
    <property type="match status" value="1"/>
</dbReference>
<evidence type="ECO:0000313" key="3">
    <source>
        <dbReference type="EMBL" id="KXI11614.1"/>
    </source>
</evidence>
<evidence type="ECO:0000313" key="4">
    <source>
        <dbReference type="Proteomes" id="UP000070326"/>
    </source>
</evidence>
<organism evidence="3 4">
    <name type="scientific">Peptostreptococcus anaerobius</name>
    <dbReference type="NCBI Taxonomy" id="1261"/>
    <lineage>
        <taxon>Bacteria</taxon>
        <taxon>Bacillati</taxon>
        <taxon>Bacillota</taxon>
        <taxon>Clostridia</taxon>
        <taxon>Peptostreptococcales</taxon>
        <taxon>Peptostreptococcaceae</taxon>
        <taxon>Peptostreptococcus</taxon>
    </lineage>
</organism>
<proteinExistence type="predicted"/>
<dbReference type="SUPFAM" id="SSF55797">
    <property type="entry name" value="PR-1-like"/>
    <property type="match status" value="1"/>
</dbReference>
<name>A0A135YQG3_9FIRM</name>
<dbReference type="Pfam" id="PF00188">
    <property type="entry name" value="CAP"/>
    <property type="match status" value="1"/>
</dbReference>
<dbReference type="EMBL" id="LSQZ01000068">
    <property type="protein sequence ID" value="KXI11614.1"/>
    <property type="molecule type" value="Genomic_DNA"/>
</dbReference>
<dbReference type="AlphaFoldDB" id="A0A135YQG3"/>
<dbReference type="InterPro" id="IPR014044">
    <property type="entry name" value="CAP_dom"/>
</dbReference>
<dbReference type="InterPro" id="IPR035940">
    <property type="entry name" value="CAP_sf"/>
</dbReference>
<evidence type="ECO:0000259" key="2">
    <source>
        <dbReference type="Pfam" id="PF00188"/>
    </source>
</evidence>
<feature type="signal peptide" evidence="1">
    <location>
        <begin position="1"/>
        <end position="24"/>
    </location>
</feature>
<dbReference type="PATRIC" id="fig|1261.5.peg.1327"/>
<dbReference type="Gene3D" id="3.40.50.12090">
    <property type="match status" value="2"/>
</dbReference>